<dbReference type="Pfam" id="PF01381">
    <property type="entry name" value="HTH_3"/>
    <property type="match status" value="1"/>
</dbReference>
<gene>
    <name evidence="2" type="ORF">ABT404_22460</name>
</gene>
<proteinExistence type="predicted"/>
<protein>
    <submittedName>
        <fullName evidence="2">Pyridoxamine 5'-phosphate oxidase family protein</fullName>
    </submittedName>
</protein>
<dbReference type="InterPro" id="IPR010982">
    <property type="entry name" value="Lambda_DNA-bd_dom_sf"/>
</dbReference>
<comment type="caution">
    <text evidence="2">The sequence shown here is derived from an EMBL/GenBank/DDBJ whole genome shotgun (WGS) entry which is preliminary data.</text>
</comment>
<sequence length="210" mass="22093">MGDLGRRLAARRKELGLTREETAERAGIAPGYLRYVEEHPEAAPGTSALLRLANVLRTTVPHLTGGGLGAPPGPGLAGRDPRFTELDPAECRALLGGHGVGRLGVGTASGPVIVPVNYTVADGEIVFRTVTGTTPSLAPGCRVAFEVDRIDDAFSEGWSVLVCGPASTVTEPEEVGRLMELAHSTPWAGGGRDLWVRIEPRSVTGRRITV</sequence>
<evidence type="ECO:0000313" key="3">
    <source>
        <dbReference type="Proteomes" id="UP001474181"/>
    </source>
</evidence>
<dbReference type="SMART" id="SM00530">
    <property type="entry name" value="HTH_XRE"/>
    <property type="match status" value="1"/>
</dbReference>
<evidence type="ECO:0000259" key="1">
    <source>
        <dbReference type="PROSITE" id="PS50943"/>
    </source>
</evidence>
<dbReference type="Gene3D" id="1.10.260.40">
    <property type="entry name" value="lambda repressor-like DNA-binding domains"/>
    <property type="match status" value="1"/>
</dbReference>
<dbReference type="RefSeq" id="WP_350783311.1">
    <property type="nucleotide sequence ID" value="NZ_JBEPEK010000162.1"/>
</dbReference>
<dbReference type="Pfam" id="PF12900">
    <property type="entry name" value="Pyridox_ox_2"/>
    <property type="match status" value="1"/>
</dbReference>
<dbReference type="Proteomes" id="UP001474181">
    <property type="component" value="Unassembled WGS sequence"/>
</dbReference>
<reference evidence="2 3" key="1">
    <citation type="submission" date="2024-06" db="EMBL/GenBank/DDBJ databases">
        <title>The Natural Products Discovery Center: Release of the First 8490 Sequenced Strains for Exploring Actinobacteria Biosynthetic Diversity.</title>
        <authorList>
            <person name="Kalkreuter E."/>
            <person name="Kautsar S.A."/>
            <person name="Yang D."/>
            <person name="Bader C.D."/>
            <person name="Teijaro C.N."/>
            <person name="Fluegel L."/>
            <person name="Davis C.M."/>
            <person name="Simpson J.R."/>
            <person name="Lauterbach L."/>
            <person name="Steele A.D."/>
            <person name="Gui C."/>
            <person name="Meng S."/>
            <person name="Li G."/>
            <person name="Viehrig K."/>
            <person name="Ye F."/>
            <person name="Su P."/>
            <person name="Kiefer A.F."/>
            <person name="Nichols A."/>
            <person name="Cepeda A.J."/>
            <person name="Yan W."/>
            <person name="Fan B."/>
            <person name="Jiang Y."/>
            <person name="Adhikari A."/>
            <person name="Zheng C.-J."/>
            <person name="Schuster L."/>
            <person name="Cowan T.M."/>
            <person name="Smanski M.J."/>
            <person name="Chevrette M.G."/>
            <person name="De Carvalho L.P.S."/>
            <person name="Shen B."/>
        </authorList>
    </citation>
    <scope>NUCLEOTIDE SEQUENCE [LARGE SCALE GENOMIC DNA]</scope>
    <source>
        <strain evidence="2 3">NPDC000234</strain>
    </source>
</reference>
<dbReference type="InterPro" id="IPR012349">
    <property type="entry name" value="Split_barrel_FMN-bd"/>
</dbReference>
<evidence type="ECO:0000313" key="2">
    <source>
        <dbReference type="EMBL" id="MER7182213.1"/>
    </source>
</evidence>
<dbReference type="SUPFAM" id="SSF47413">
    <property type="entry name" value="lambda repressor-like DNA-binding domains"/>
    <property type="match status" value="1"/>
</dbReference>
<dbReference type="SUPFAM" id="SSF50475">
    <property type="entry name" value="FMN-binding split barrel"/>
    <property type="match status" value="1"/>
</dbReference>
<dbReference type="InterPro" id="IPR024747">
    <property type="entry name" value="Pyridox_Oxase-rel"/>
</dbReference>
<dbReference type="EMBL" id="JBEPEK010000162">
    <property type="protein sequence ID" value="MER7182213.1"/>
    <property type="molecule type" value="Genomic_DNA"/>
</dbReference>
<name>A0ABV1WZL9_9ACTN</name>
<dbReference type="Gene3D" id="2.30.110.10">
    <property type="entry name" value="Electron Transport, Fmn-binding Protein, Chain A"/>
    <property type="match status" value="1"/>
</dbReference>
<dbReference type="CDD" id="cd00093">
    <property type="entry name" value="HTH_XRE"/>
    <property type="match status" value="1"/>
</dbReference>
<keyword evidence="3" id="KW-1185">Reference proteome</keyword>
<accession>A0ABV1WZL9</accession>
<dbReference type="PROSITE" id="PS50943">
    <property type="entry name" value="HTH_CROC1"/>
    <property type="match status" value="1"/>
</dbReference>
<organism evidence="2 3">
    <name type="scientific">Streptomyces hyaluromycini</name>
    <dbReference type="NCBI Taxonomy" id="1377993"/>
    <lineage>
        <taxon>Bacteria</taxon>
        <taxon>Bacillati</taxon>
        <taxon>Actinomycetota</taxon>
        <taxon>Actinomycetes</taxon>
        <taxon>Kitasatosporales</taxon>
        <taxon>Streptomycetaceae</taxon>
        <taxon>Streptomyces</taxon>
    </lineage>
</organism>
<dbReference type="InterPro" id="IPR001387">
    <property type="entry name" value="Cro/C1-type_HTH"/>
</dbReference>
<feature type="domain" description="HTH cro/C1-type" evidence="1">
    <location>
        <begin position="8"/>
        <end position="63"/>
    </location>
</feature>